<keyword evidence="2 8" id="KW-0812">Transmembrane</keyword>
<feature type="transmembrane region" description="Helical" evidence="10">
    <location>
        <begin position="182"/>
        <end position="202"/>
    </location>
</feature>
<dbReference type="GO" id="GO:0016020">
    <property type="term" value="C:membrane"/>
    <property type="evidence" value="ECO:0007669"/>
    <property type="project" value="UniProtKB-SubCell"/>
</dbReference>
<dbReference type="Proteomes" id="UP001519460">
    <property type="component" value="Unassembled WGS sequence"/>
</dbReference>
<evidence type="ECO:0000256" key="1">
    <source>
        <dbReference type="ARBA" id="ARBA00004141"/>
    </source>
</evidence>
<keyword evidence="3 10" id="KW-1133">Transmembrane helix</keyword>
<comment type="similarity">
    <text evidence="8">Belongs to the G-protein coupled receptor 1 family.</text>
</comment>
<feature type="transmembrane region" description="Helical" evidence="10">
    <location>
        <begin position="114"/>
        <end position="135"/>
    </location>
</feature>
<feature type="domain" description="G-protein coupled receptors family 1 profile" evidence="11">
    <location>
        <begin position="112"/>
        <end position="372"/>
    </location>
</feature>
<dbReference type="PROSITE" id="PS50262">
    <property type="entry name" value="G_PROTEIN_RECEP_F1_2"/>
    <property type="match status" value="1"/>
</dbReference>
<feature type="transmembrane region" description="Helical" evidence="10">
    <location>
        <begin position="310"/>
        <end position="335"/>
    </location>
</feature>
<name>A0ABD0M9J7_9CAEN</name>
<dbReference type="Gene3D" id="1.20.1070.10">
    <property type="entry name" value="Rhodopsin 7-helix transmembrane proteins"/>
    <property type="match status" value="1"/>
</dbReference>
<comment type="subcellular location">
    <subcellularLocation>
        <location evidence="1">Membrane</location>
        <topology evidence="1">Multi-pass membrane protein</topology>
    </subcellularLocation>
</comment>
<evidence type="ECO:0000256" key="2">
    <source>
        <dbReference type="ARBA" id="ARBA00022692"/>
    </source>
</evidence>
<feature type="compositionally biased region" description="Polar residues" evidence="9">
    <location>
        <begin position="407"/>
        <end position="426"/>
    </location>
</feature>
<dbReference type="SUPFAM" id="SSF81321">
    <property type="entry name" value="Family A G protein-coupled receptor-like"/>
    <property type="match status" value="1"/>
</dbReference>
<keyword evidence="7 8" id="KW-0807">Transducer</keyword>
<evidence type="ECO:0000256" key="5">
    <source>
        <dbReference type="ARBA" id="ARBA00023136"/>
    </source>
</evidence>
<evidence type="ECO:0000256" key="7">
    <source>
        <dbReference type="ARBA" id="ARBA00023224"/>
    </source>
</evidence>
<reference evidence="12 13" key="1">
    <citation type="journal article" date="2023" name="Sci. Data">
        <title>Genome assembly of the Korean intertidal mud-creeper Batillaria attramentaria.</title>
        <authorList>
            <person name="Patra A.K."/>
            <person name="Ho P.T."/>
            <person name="Jun S."/>
            <person name="Lee S.J."/>
            <person name="Kim Y."/>
            <person name="Won Y.J."/>
        </authorList>
    </citation>
    <scope>NUCLEOTIDE SEQUENCE [LARGE SCALE GENOMIC DNA]</scope>
    <source>
        <strain evidence="12">Wonlab-2016</strain>
    </source>
</reference>
<keyword evidence="5 10" id="KW-0472">Membrane</keyword>
<feature type="transmembrane region" description="Helical" evidence="10">
    <location>
        <begin position="223"/>
        <end position="244"/>
    </location>
</feature>
<sequence length="426" mass="47414">MRTRNGEFRLTQLGYRCSCFRHTLVGPTRRAEGGCRLVVFARSGASSPSLYALKLFMQLYCQSSAGVGIKSTQAHTRIQTMDAFNASFTNSTTSSPPAPERGPMFHAADTLRDVYIWIVFVLGLPGSGAAVATILSMRVTTATFYVALLAVADGVALILKLIFHQMSTYFVLPHSGMGCRILNMIVELSSCYANWVLVLVCFERFVSVRFPLKKHAFFTKTRAYVSGAALYLVMFLCFSHYLYSNNYCEGGDAFYNGAWLWIHSALYFLVPFVIVAVLTVAIVICLRRYRRARQQMQSTANGDDGSTERAISIMLVSAAIVFLILALPTCVYHLIDDAQMDEWGFTVGDKYMFYQVTTFLADATHAVNFYVYFISAAKFRHRFLELIGIKEFPPCIANRASASSSSGTQYSDLPQSKENMNAVTAV</sequence>
<comment type="caution">
    <text evidence="12">The sequence shown here is derived from an EMBL/GenBank/DDBJ whole genome shotgun (WGS) entry which is preliminary data.</text>
</comment>
<keyword evidence="13" id="KW-1185">Reference proteome</keyword>
<feature type="region of interest" description="Disordered" evidence="9">
    <location>
        <begin position="400"/>
        <end position="426"/>
    </location>
</feature>
<dbReference type="InterPro" id="IPR017452">
    <property type="entry name" value="GPCR_Rhodpsn_7TM"/>
</dbReference>
<evidence type="ECO:0000256" key="4">
    <source>
        <dbReference type="ARBA" id="ARBA00023040"/>
    </source>
</evidence>
<dbReference type="PANTHER" id="PTHR24243:SF230">
    <property type="entry name" value="G-PROTEIN COUPLED RECEPTORS FAMILY 1 PROFILE DOMAIN-CONTAINING PROTEIN"/>
    <property type="match status" value="1"/>
</dbReference>
<proteinExistence type="inferred from homology"/>
<dbReference type="AlphaFoldDB" id="A0ABD0M9J7"/>
<feature type="transmembrane region" description="Helical" evidence="10">
    <location>
        <begin position="264"/>
        <end position="289"/>
    </location>
</feature>
<dbReference type="GO" id="GO:0004930">
    <property type="term" value="F:G protein-coupled receptor activity"/>
    <property type="evidence" value="ECO:0007669"/>
    <property type="project" value="UniProtKB-KW"/>
</dbReference>
<keyword evidence="4 8" id="KW-0297">G-protein coupled receptor</keyword>
<dbReference type="EMBL" id="JACVVK020000001">
    <property type="protein sequence ID" value="KAK7508538.1"/>
    <property type="molecule type" value="Genomic_DNA"/>
</dbReference>
<dbReference type="PROSITE" id="PS00237">
    <property type="entry name" value="G_PROTEIN_RECEP_F1_1"/>
    <property type="match status" value="1"/>
</dbReference>
<feature type="transmembrane region" description="Helical" evidence="10">
    <location>
        <begin position="351"/>
        <end position="373"/>
    </location>
</feature>
<evidence type="ECO:0000256" key="10">
    <source>
        <dbReference type="SAM" id="Phobius"/>
    </source>
</evidence>
<dbReference type="Pfam" id="PF00001">
    <property type="entry name" value="7tm_1"/>
    <property type="match status" value="1"/>
</dbReference>
<protein>
    <recommendedName>
        <fullName evidence="11">G-protein coupled receptors family 1 profile domain-containing protein</fullName>
    </recommendedName>
</protein>
<evidence type="ECO:0000256" key="3">
    <source>
        <dbReference type="ARBA" id="ARBA00022989"/>
    </source>
</evidence>
<evidence type="ECO:0000313" key="12">
    <source>
        <dbReference type="EMBL" id="KAK7508538.1"/>
    </source>
</evidence>
<evidence type="ECO:0000259" key="11">
    <source>
        <dbReference type="PROSITE" id="PS50262"/>
    </source>
</evidence>
<evidence type="ECO:0000256" key="9">
    <source>
        <dbReference type="SAM" id="MobiDB-lite"/>
    </source>
</evidence>
<evidence type="ECO:0000256" key="6">
    <source>
        <dbReference type="ARBA" id="ARBA00023170"/>
    </source>
</evidence>
<evidence type="ECO:0000313" key="13">
    <source>
        <dbReference type="Proteomes" id="UP001519460"/>
    </source>
</evidence>
<organism evidence="12 13">
    <name type="scientific">Batillaria attramentaria</name>
    <dbReference type="NCBI Taxonomy" id="370345"/>
    <lineage>
        <taxon>Eukaryota</taxon>
        <taxon>Metazoa</taxon>
        <taxon>Spiralia</taxon>
        <taxon>Lophotrochozoa</taxon>
        <taxon>Mollusca</taxon>
        <taxon>Gastropoda</taxon>
        <taxon>Caenogastropoda</taxon>
        <taxon>Sorbeoconcha</taxon>
        <taxon>Cerithioidea</taxon>
        <taxon>Batillariidae</taxon>
        <taxon>Batillaria</taxon>
    </lineage>
</organism>
<dbReference type="PRINTS" id="PR00237">
    <property type="entry name" value="GPCRRHODOPSN"/>
</dbReference>
<keyword evidence="6 8" id="KW-0675">Receptor</keyword>
<accession>A0ABD0M9J7</accession>
<dbReference type="InterPro" id="IPR000276">
    <property type="entry name" value="GPCR_Rhodpsn"/>
</dbReference>
<evidence type="ECO:0000256" key="8">
    <source>
        <dbReference type="RuleBase" id="RU000688"/>
    </source>
</evidence>
<gene>
    <name evidence="12" type="ORF">BaRGS_00000104</name>
</gene>
<dbReference type="PANTHER" id="PTHR24243">
    <property type="entry name" value="G-PROTEIN COUPLED RECEPTOR"/>
    <property type="match status" value="1"/>
</dbReference>
<feature type="transmembrane region" description="Helical" evidence="10">
    <location>
        <begin position="142"/>
        <end position="162"/>
    </location>
</feature>